<feature type="transmembrane region" description="Helical" evidence="6">
    <location>
        <begin position="301"/>
        <end position="319"/>
    </location>
</feature>
<evidence type="ECO:0000313" key="9">
    <source>
        <dbReference type="Proteomes" id="UP000505377"/>
    </source>
</evidence>
<evidence type="ECO:0000256" key="4">
    <source>
        <dbReference type="ARBA" id="ARBA00022989"/>
    </source>
</evidence>
<comment type="subcellular location">
    <subcellularLocation>
        <location evidence="1">Cell membrane</location>
        <topology evidence="1">Multi-pass membrane protein</topology>
    </subcellularLocation>
</comment>
<keyword evidence="9" id="KW-1185">Reference proteome</keyword>
<dbReference type="SUPFAM" id="SSF103473">
    <property type="entry name" value="MFS general substrate transporter"/>
    <property type="match status" value="1"/>
</dbReference>
<dbReference type="Proteomes" id="UP000505377">
    <property type="component" value="Chromosome"/>
</dbReference>
<keyword evidence="5 6" id="KW-0472">Membrane</keyword>
<evidence type="ECO:0000256" key="3">
    <source>
        <dbReference type="ARBA" id="ARBA00022692"/>
    </source>
</evidence>
<dbReference type="GO" id="GO:0005886">
    <property type="term" value="C:plasma membrane"/>
    <property type="evidence" value="ECO:0007669"/>
    <property type="project" value="UniProtKB-SubCell"/>
</dbReference>
<dbReference type="Pfam" id="PF07690">
    <property type="entry name" value="MFS_1"/>
    <property type="match status" value="1"/>
</dbReference>
<evidence type="ECO:0000256" key="1">
    <source>
        <dbReference type="ARBA" id="ARBA00004651"/>
    </source>
</evidence>
<dbReference type="InterPro" id="IPR036259">
    <property type="entry name" value="MFS_trans_sf"/>
</dbReference>
<feature type="transmembrane region" description="Helical" evidence="6">
    <location>
        <begin position="116"/>
        <end position="137"/>
    </location>
</feature>
<keyword evidence="4 6" id="KW-1133">Transmembrane helix</keyword>
<dbReference type="InterPro" id="IPR011701">
    <property type="entry name" value="MFS"/>
</dbReference>
<dbReference type="AlphaFoldDB" id="A0A6M6JFZ8"/>
<dbReference type="PANTHER" id="PTHR23505:SF79">
    <property type="entry name" value="PROTEIN SPINSTER"/>
    <property type="match status" value="1"/>
</dbReference>
<keyword evidence="3 6" id="KW-0812">Transmembrane</keyword>
<dbReference type="KEGG" id="pbro:HOP40_09825"/>
<name>A0A6M6JFZ8_9PSEU</name>
<feature type="transmembrane region" description="Helical" evidence="6">
    <location>
        <begin position="91"/>
        <end position="110"/>
    </location>
</feature>
<feature type="transmembrane region" description="Helical" evidence="6">
    <location>
        <begin position="412"/>
        <end position="432"/>
    </location>
</feature>
<feature type="domain" description="Major facilitator superfamily (MFS) profile" evidence="7">
    <location>
        <begin position="25"/>
        <end position="436"/>
    </location>
</feature>
<dbReference type="Gene3D" id="1.20.1250.20">
    <property type="entry name" value="MFS general substrate transporter like domains"/>
    <property type="match status" value="1"/>
</dbReference>
<feature type="transmembrane region" description="Helical" evidence="6">
    <location>
        <begin position="149"/>
        <end position="172"/>
    </location>
</feature>
<evidence type="ECO:0000256" key="5">
    <source>
        <dbReference type="ARBA" id="ARBA00023136"/>
    </source>
</evidence>
<feature type="transmembrane region" description="Helical" evidence="6">
    <location>
        <begin position="267"/>
        <end position="289"/>
    </location>
</feature>
<gene>
    <name evidence="8" type="ORF">HOP40_09825</name>
</gene>
<dbReference type="InterPro" id="IPR020846">
    <property type="entry name" value="MFS_dom"/>
</dbReference>
<reference evidence="8 9" key="1">
    <citation type="submission" date="2020-05" db="EMBL/GenBank/DDBJ databases">
        <authorList>
            <person name="Mo P."/>
        </authorList>
    </citation>
    <scope>NUCLEOTIDE SEQUENCE [LARGE SCALE GENOMIC DNA]</scope>
    <source>
        <strain evidence="8 9">Gen01</strain>
    </source>
</reference>
<organism evidence="8 9">
    <name type="scientific">Pseudonocardia broussonetiae</name>
    <dbReference type="NCBI Taxonomy" id="2736640"/>
    <lineage>
        <taxon>Bacteria</taxon>
        <taxon>Bacillati</taxon>
        <taxon>Actinomycetota</taxon>
        <taxon>Actinomycetes</taxon>
        <taxon>Pseudonocardiales</taxon>
        <taxon>Pseudonocardiaceae</taxon>
        <taxon>Pseudonocardia</taxon>
    </lineage>
</organism>
<proteinExistence type="predicted"/>
<feature type="transmembrane region" description="Helical" evidence="6">
    <location>
        <begin position="231"/>
        <end position="255"/>
    </location>
</feature>
<dbReference type="CDD" id="cd17328">
    <property type="entry name" value="MFS_spinster_like"/>
    <property type="match status" value="1"/>
</dbReference>
<protein>
    <submittedName>
        <fullName evidence="8">MFS transporter</fullName>
    </submittedName>
</protein>
<evidence type="ECO:0000256" key="2">
    <source>
        <dbReference type="ARBA" id="ARBA00022448"/>
    </source>
</evidence>
<accession>A0A6M6JFZ8</accession>
<evidence type="ECO:0000256" key="6">
    <source>
        <dbReference type="SAM" id="Phobius"/>
    </source>
</evidence>
<dbReference type="InterPro" id="IPR044770">
    <property type="entry name" value="MFS_spinster-like"/>
</dbReference>
<sequence length="455" mass="47329">MTGPDVVAADEHRHRSRQAPHAWRAVAVLALANLLNFYDRTIPAIVVEPLKAEFGLSDTDVGVLGGAFTVVYAVAGITLGRMADRGSRRRIMAAGLIVWSLFTAASGGAWSIASLLIFRLGVGVGEAAYAPAANSFIADLFPPDRRSRAVAVFQFGLPLGLTLAFFTTGALVEAFDSYRAPFFLAAVPGIVVAVALLLIPEPRRGASETRSVGTGSVARPIRTVLAIPTMWWLILSGIGLQIAAYGVTTFLVPLFQRYFGLSLTQSAVNAGIVLGLTGLVGLALGGAAADRAARRSRRGRLLVAAVSLSLAVPLTLWALSLPPDASGLFVLVFSTGWLQQFTFHTSALPAVSDVVEPRLRATGIALFFAAFYLLGGAFGPVIAGALSDTFAAAAPAGAAGALSSEAVGLHDALRLLVPAALAVAALGMFGASRAVERDHARMNDAMQTSTTRAVP</sequence>
<dbReference type="PANTHER" id="PTHR23505">
    <property type="entry name" value="SPINSTER"/>
    <property type="match status" value="1"/>
</dbReference>
<dbReference type="EMBL" id="CP053564">
    <property type="protein sequence ID" value="QJY46065.1"/>
    <property type="molecule type" value="Genomic_DNA"/>
</dbReference>
<keyword evidence="2" id="KW-0813">Transport</keyword>
<evidence type="ECO:0000259" key="7">
    <source>
        <dbReference type="PROSITE" id="PS50850"/>
    </source>
</evidence>
<feature type="transmembrane region" description="Helical" evidence="6">
    <location>
        <begin position="364"/>
        <end position="386"/>
    </location>
</feature>
<feature type="transmembrane region" description="Helical" evidence="6">
    <location>
        <begin position="325"/>
        <end position="343"/>
    </location>
</feature>
<evidence type="ECO:0000313" key="8">
    <source>
        <dbReference type="EMBL" id="QJY46065.1"/>
    </source>
</evidence>
<dbReference type="GO" id="GO:0022857">
    <property type="term" value="F:transmembrane transporter activity"/>
    <property type="evidence" value="ECO:0007669"/>
    <property type="project" value="InterPro"/>
</dbReference>
<dbReference type="PROSITE" id="PS50850">
    <property type="entry name" value="MFS"/>
    <property type="match status" value="1"/>
</dbReference>
<feature type="transmembrane region" description="Helical" evidence="6">
    <location>
        <begin position="178"/>
        <end position="199"/>
    </location>
</feature>
<feature type="transmembrane region" description="Helical" evidence="6">
    <location>
        <begin position="61"/>
        <end position="79"/>
    </location>
</feature>
<dbReference type="RefSeq" id="WP_172156909.1">
    <property type="nucleotide sequence ID" value="NZ_CP053564.1"/>
</dbReference>